<keyword evidence="6" id="KW-1185">Reference proteome</keyword>
<dbReference type="PANTHER" id="PTHR11929">
    <property type="entry name" value="ALPHA- 1,3 -FUCOSYLTRANSFERASE"/>
    <property type="match status" value="1"/>
</dbReference>
<dbReference type="OrthoDB" id="9791032at2"/>
<dbReference type="KEGG" id="tbd:Tbd_1869"/>
<dbReference type="PANTHER" id="PTHR11929:SF194">
    <property type="entry name" value="ALPHA-(1,3)-FUCOSYLTRANSFERASE 10"/>
    <property type="match status" value="1"/>
</dbReference>
<dbReference type="SUPFAM" id="SSF53756">
    <property type="entry name" value="UDP-Glycosyltransferase/glycogen phosphorylase"/>
    <property type="match status" value="1"/>
</dbReference>
<dbReference type="Pfam" id="PF00852">
    <property type="entry name" value="Glyco_transf_10"/>
    <property type="match status" value="1"/>
</dbReference>
<dbReference type="GO" id="GO:0046920">
    <property type="term" value="F:alpha-(1-&gt;3)-fucosyltransferase activity"/>
    <property type="evidence" value="ECO:0007669"/>
    <property type="project" value="TreeGrafter"/>
</dbReference>
<gene>
    <name evidence="5" type="ordered locus">Tbd_1869</name>
</gene>
<evidence type="ECO:0000256" key="1">
    <source>
        <dbReference type="ARBA" id="ARBA00008919"/>
    </source>
</evidence>
<feature type="domain" description="Fucosyltransferase C-terminal" evidence="4">
    <location>
        <begin position="165"/>
        <end position="254"/>
    </location>
</feature>
<dbReference type="GO" id="GO:0016020">
    <property type="term" value="C:membrane"/>
    <property type="evidence" value="ECO:0007669"/>
    <property type="project" value="InterPro"/>
</dbReference>
<evidence type="ECO:0000313" key="5">
    <source>
        <dbReference type="EMBL" id="AAZ97822.1"/>
    </source>
</evidence>
<accession>Q3SHR4</accession>
<dbReference type="InterPro" id="IPR055270">
    <property type="entry name" value="Glyco_tran_10_C"/>
</dbReference>
<sequence>MAPKPAPPLRVKVLSSLPAAAWLHQLPHATPAWEGCEFVFERDARDYDWLVVYDDLPARPGEAKKTTFEELACPRAHTLLVTTEPSSVKIYGDDFTAQFGAVLTSQPDWALPHGQRMFGQPALHWFYGIGRDETESFDHMLEHPPAEKTRDTSMVYSPKAMRHTLHHRRARFMHWLVAHMPELDVFGRGTARALDDKADCLRSYRYHVAIENFVGVHHWTEKLADPFLGLTLPFYYGCPNAEEYFPHESFIRIDIDDPAGALHTIRSAIANDEYGKRLPALLEARRRVMFEHNFFAVMARAIARLHRPDTAIECGANILSRRALRLSSPVVALRDLYGKLRGRLLHLPAALRGRS</sequence>
<name>Q3SHR4_THIDA</name>
<dbReference type="InterPro" id="IPR038577">
    <property type="entry name" value="GT10-like_C_sf"/>
</dbReference>
<evidence type="ECO:0000259" key="4">
    <source>
        <dbReference type="Pfam" id="PF00852"/>
    </source>
</evidence>
<dbReference type="Proteomes" id="UP000008291">
    <property type="component" value="Chromosome"/>
</dbReference>
<evidence type="ECO:0000313" key="6">
    <source>
        <dbReference type="Proteomes" id="UP000008291"/>
    </source>
</evidence>
<evidence type="ECO:0000256" key="3">
    <source>
        <dbReference type="ARBA" id="ARBA00022679"/>
    </source>
</evidence>
<dbReference type="InterPro" id="IPR001503">
    <property type="entry name" value="Glyco_trans_10"/>
</dbReference>
<proteinExistence type="inferred from homology"/>
<keyword evidence="2" id="KW-0328">Glycosyltransferase</keyword>
<protein>
    <recommendedName>
        <fullName evidence="4">Fucosyltransferase C-terminal domain-containing protein</fullName>
    </recommendedName>
</protein>
<dbReference type="EMBL" id="CP000116">
    <property type="protein sequence ID" value="AAZ97822.1"/>
    <property type="molecule type" value="Genomic_DNA"/>
</dbReference>
<dbReference type="RefSeq" id="WP_011312381.1">
    <property type="nucleotide sequence ID" value="NC_007404.1"/>
</dbReference>
<evidence type="ECO:0000256" key="2">
    <source>
        <dbReference type="ARBA" id="ARBA00022676"/>
    </source>
</evidence>
<reference evidence="5 6" key="1">
    <citation type="journal article" date="2006" name="J. Bacteriol.">
        <title>The genome sequence of the obligately chemolithoautotrophic, facultatively anaerobic bacterium Thiobacillus denitrificans.</title>
        <authorList>
            <person name="Beller H.R."/>
            <person name="Chain P.S."/>
            <person name="Letain T.E."/>
            <person name="Chakicherla A."/>
            <person name="Larimer F.W."/>
            <person name="Richardson P.M."/>
            <person name="Coleman M.A."/>
            <person name="Wood A.P."/>
            <person name="Kelly D.P."/>
        </authorList>
    </citation>
    <scope>NUCLEOTIDE SEQUENCE [LARGE SCALE GENOMIC DNA]</scope>
    <source>
        <strain evidence="5 6">ATCC 25259</strain>
    </source>
</reference>
<dbReference type="Gene3D" id="3.40.50.11660">
    <property type="entry name" value="Glycosyl transferase family 10, C-terminal domain"/>
    <property type="match status" value="1"/>
</dbReference>
<dbReference type="eggNOG" id="ENOG502Z8JE">
    <property type="taxonomic scope" value="Bacteria"/>
</dbReference>
<dbReference type="HOGENOM" id="CLU_066854_0_0_4"/>
<comment type="similarity">
    <text evidence="1">Belongs to the glycosyltransferase 10 family.</text>
</comment>
<organism evidence="5 6">
    <name type="scientific">Thiobacillus denitrificans (strain ATCC 25259 / T1)</name>
    <dbReference type="NCBI Taxonomy" id="292415"/>
    <lineage>
        <taxon>Bacteria</taxon>
        <taxon>Pseudomonadati</taxon>
        <taxon>Pseudomonadota</taxon>
        <taxon>Betaproteobacteria</taxon>
        <taxon>Nitrosomonadales</taxon>
        <taxon>Thiobacillaceae</taxon>
        <taxon>Thiobacillus</taxon>
    </lineage>
</organism>
<dbReference type="AlphaFoldDB" id="Q3SHR4"/>
<dbReference type="STRING" id="292415.Tbd_1869"/>
<keyword evidence="3" id="KW-0808">Transferase</keyword>